<feature type="transmembrane region" description="Helical" evidence="7">
    <location>
        <begin position="274"/>
        <end position="294"/>
    </location>
</feature>
<dbReference type="InterPro" id="IPR006639">
    <property type="entry name" value="Preselin/SPP"/>
</dbReference>
<dbReference type="STRING" id="231916.A0A409YWQ9"/>
<evidence type="ECO:0000256" key="5">
    <source>
        <dbReference type="ARBA" id="ARBA00022989"/>
    </source>
</evidence>
<dbReference type="Pfam" id="PF04258">
    <property type="entry name" value="Peptidase_A22B"/>
    <property type="match status" value="1"/>
</dbReference>
<keyword evidence="5 7" id="KW-1133">Transmembrane helix</keyword>
<evidence type="ECO:0000256" key="7">
    <source>
        <dbReference type="SAM" id="Phobius"/>
    </source>
</evidence>
<dbReference type="EMBL" id="NHYE01000131">
    <property type="protein sequence ID" value="PPR07421.1"/>
    <property type="molecule type" value="Genomic_DNA"/>
</dbReference>
<dbReference type="Proteomes" id="UP000284706">
    <property type="component" value="Unassembled WGS sequence"/>
</dbReference>
<gene>
    <name evidence="8" type="ORF">CVT26_013737</name>
</gene>
<evidence type="ECO:0000256" key="6">
    <source>
        <dbReference type="ARBA" id="ARBA00023136"/>
    </source>
</evidence>
<evidence type="ECO:0000313" key="9">
    <source>
        <dbReference type="Proteomes" id="UP000284706"/>
    </source>
</evidence>
<sequence length="324" mass="33679">MAATVMHMAEGLWVQLGAVDWGVLSSYGGLLGMATVSIYAGAFGSLPRKREGKGEKKEEEKEEVVDQLSAGDAWLFPIIGSAALLVLYGTVKYLGEVWINWVLGWYFAVAGVGSVWSSSEALARYLVGETQWKKFDEWKVRVKKGSRGGDGVAIGADAVGCADAPGAGAVWAVCVWDEAVGGGDGRAGAVVCAQRAVAAEAGLVPDGGDPAVGAVCVRRVMVKVATTVDGPMKLLWAKSGGGYTMLGLGDVVIPGTFVARGLRYDAEKGLGGRPYFHGCLIGYVIGLGVTMGVMNGSPACMLGFVVVATLRGEVGEAWSSYGRD</sequence>
<feature type="transmembrane region" description="Helical" evidence="7">
    <location>
        <begin position="27"/>
        <end position="47"/>
    </location>
</feature>
<dbReference type="OrthoDB" id="29661at2759"/>
<dbReference type="GO" id="GO:0042500">
    <property type="term" value="F:aspartic endopeptidase activity, intramembrane cleaving"/>
    <property type="evidence" value="ECO:0007669"/>
    <property type="project" value="InterPro"/>
</dbReference>
<keyword evidence="6 7" id="KW-0472">Membrane</keyword>
<accession>A0A409YWQ9</accession>
<evidence type="ECO:0000256" key="4">
    <source>
        <dbReference type="ARBA" id="ARBA00022801"/>
    </source>
</evidence>
<feature type="transmembrane region" description="Helical" evidence="7">
    <location>
        <begin position="68"/>
        <end position="91"/>
    </location>
</feature>
<evidence type="ECO:0000256" key="3">
    <source>
        <dbReference type="ARBA" id="ARBA00022692"/>
    </source>
</evidence>
<keyword evidence="4" id="KW-0378">Hydrolase</keyword>
<protein>
    <submittedName>
        <fullName evidence="8">Uncharacterized protein</fullName>
    </submittedName>
</protein>
<dbReference type="AlphaFoldDB" id="A0A409YWQ9"/>
<dbReference type="PANTHER" id="PTHR12174">
    <property type="entry name" value="SIGNAL PEPTIDE PEPTIDASE"/>
    <property type="match status" value="1"/>
</dbReference>
<feature type="transmembrane region" description="Helical" evidence="7">
    <location>
        <begin position="242"/>
        <end position="262"/>
    </location>
</feature>
<name>A0A409YWQ9_9AGAR</name>
<comment type="caution">
    <text evidence="8">The sequence shown here is derived from an EMBL/GenBank/DDBJ whole genome shotgun (WGS) entry which is preliminary data.</text>
</comment>
<keyword evidence="9" id="KW-1185">Reference proteome</keyword>
<dbReference type="GO" id="GO:0016020">
    <property type="term" value="C:membrane"/>
    <property type="evidence" value="ECO:0007669"/>
    <property type="project" value="InterPro"/>
</dbReference>
<evidence type="ECO:0000313" key="8">
    <source>
        <dbReference type="EMBL" id="PPR07421.1"/>
    </source>
</evidence>
<dbReference type="GO" id="GO:0012505">
    <property type="term" value="C:endomembrane system"/>
    <property type="evidence" value="ECO:0007669"/>
    <property type="project" value="UniProtKB-SubCell"/>
</dbReference>
<reference evidence="8 9" key="1">
    <citation type="journal article" date="2018" name="Evol. Lett.">
        <title>Horizontal gene cluster transfer increased hallucinogenic mushroom diversity.</title>
        <authorList>
            <person name="Reynolds H.T."/>
            <person name="Vijayakumar V."/>
            <person name="Gluck-Thaler E."/>
            <person name="Korotkin H.B."/>
            <person name="Matheny P.B."/>
            <person name="Slot J.C."/>
        </authorList>
    </citation>
    <scope>NUCLEOTIDE SEQUENCE [LARGE SCALE GENOMIC DNA]</scope>
    <source>
        <strain evidence="8 9">SRW20</strain>
    </source>
</reference>
<feature type="transmembrane region" description="Helical" evidence="7">
    <location>
        <begin position="97"/>
        <end position="116"/>
    </location>
</feature>
<dbReference type="SMART" id="SM00730">
    <property type="entry name" value="PSN"/>
    <property type="match status" value="1"/>
</dbReference>
<dbReference type="FunCoup" id="A0A409YWQ9">
    <property type="interactions" value="145"/>
</dbReference>
<comment type="similarity">
    <text evidence="2">Belongs to the peptidase A22B family.</text>
</comment>
<organism evidence="8 9">
    <name type="scientific">Gymnopilus dilepis</name>
    <dbReference type="NCBI Taxonomy" id="231916"/>
    <lineage>
        <taxon>Eukaryota</taxon>
        <taxon>Fungi</taxon>
        <taxon>Dikarya</taxon>
        <taxon>Basidiomycota</taxon>
        <taxon>Agaricomycotina</taxon>
        <taxon>Agaricomycetes</taxon>
        <taxon>Agaricomycetidae</taxon>
        <taxon>Agaricales</taxon>
        <taxon>Agaricineae</taxon>
        <taxon>Hymenogastraceae</taxon>
        <taxon>Gymnopilus</taxon>
    </lineage>
</organism>
<keyword evidence="3 7" id="KW-0812">Transmembrane</keyword>
<comment type="subcellular location">
    <subcellularLocation>
        <location evidence="1">Endomembrane system</location>
        <topology evidence="1">Multi-pass membrane protein</topology>
    </subcellularLocation>
</comment>
<dbReference type="InterPro" id="IPR007369">
    <property type="entry name" value="Peptidase_A22B_SPP"/>
</dbReference>
<evidence type="ECO:0000256" key="1">
    <source>
        <dbReference type="ARBA" id="ARBA00004127"/>
    </source>
</evidence>
<dbReference type="InParanoid" id="A0A409YWQ9"/>
<proteinExistence type="inferred from homology"/>
<evidence type="ECO:0000256" key="2">
    <source>
        <dbReference type="ARBA" id="ARBA00006859"/>
    </source>
</evidence>
<dbReference type="PANTHER" id="PTHR12174:SF103">
    <property type="entry name" value="INTRAMEMBRANE PROTEASE (IMPAS) FAMILY"/>
    <property type="match status" value="1"/>
</dbReference>